<organism evidence="1">
    <name type="scientific">Arundo donax</name>
    <name type="common">Giant reed</name>
    <name type="synonym">Donax arundinaceus</name>
    <dbReference type="NCBI Taxonomy" id="35708"/>
    <lineage>
        <taxon>Eukaryota</taxon>
        <taxon>Viridiplantae</taxon>
        <taxon>Streptophyta</taxon>
        <taxon>Embryophyta</taxon>
        <taxon>Tracheophyta</taxon>
        <taxon>Spermatophyta</taxon>
        <taxon>Magnoliopsida</taxon>
        <taxon>Liliopsida</taxon>
        <taxon>Poales</taxon>
        <taxon>Poaceae</taxon>
        <taxon>PACMAD clade</taxon>
        <taxon>Arundinoideae</taxon>
        <taxon>Arundineae</taxon>
        <taxon>Arundo</taxon>
    </lineage>
</organism>
<proteinExistence type="predicted"/>
<evidence type="ECO:0000313" key="1">
    <source>
        <dbReference type="EMBL" id="JAD37693.1"/>
    </source>
</evidence>
<dbReference type="EMBL" id="GBRH01260202">
    <property type="protein sequence ID" value="JAD37693.1"/>
    <property type="molecule type" value="Transcribed_RNA"/>
</dbReference>
<name>A0A0A8ZJ48_ARUDO</name>
<reference evidence="1" key="2">
    <citation type="journal article" date="2015" name="Data Brief">
        <title>Shoot transcriptome of the giant reed, Arundo donax.</title>
        <authorList>
            <person name="Barrero R.A."/>
            <person name="Guerrero F.D."/>
            <person name="Moolhuijzen P."/>
            <person name="Goolsby J.A."/>
            <person name="Tidwell J."/>
            <person name="Bellgard S.E."/>
            <person name="Bellgard M.I."/>
        </authorList>
    </citation>
    <scope>NUCLEOTIDE SEQUENCE</scope>
    <source>
        <tissue evidence="1">Shoot tissue taken approximately 20 cm above the soil surface</tissue>
    </source>
</reference>
<dbReference type="AlphaFoldDB" id="A0A0A8ZJ48"/>
<protein>
    <submittedName>
        <fullName evidence="1">Uncharacterized protein</fullName>
    </submittedName>
</protein>
<sequence>MFNIFSRCLYLFLAENRSYTIFFSNYNIYFLKFARRDFDPYFCIPDGWSNNLRNCTD</sequence>
<reference evidence="1" key="1">
    <citation type="submission" date="2014-09" db="EMBL/GenBank/DDBJ databases">
        <authorList>
            <person name="Magalhaes I.L.F."/>
            <person name="Oliveira U."/>
            <person name="Santos F.R."/>
            <person name="Vidigal T.H.D.A."/>
            <person name="Brescovit A.D."/>
            <person name="Santos A.J."/>
        </authorList>
    </citation>
    <scope>NUCLEOTIDE SEQUENCE</scope>
    <source>
        <tissue evidence="1">Shoot tissue taken approximately 20 cm above the soil surface</tissue>
    </source>
</reference>
<accession>A0A0A8ZJ48</accession>